<evidence type="ECO:0000256" key="2">
    <source>
        <dbReference type="SAM" id="SignalP"/>
    </source>
</evidence>
<dbReference type="SUPFAM" id="SSF54001">
    <property type="entry name" value="Cysteine proteinases"/>
    <property type="match status" value="1"/>
</dbReference>
<dbReference type="InterPro" id="IPR013128">
    <property type="entry name" value="Peptidase_C1A"/>
</dbReference>
<comment type="similarity">
    <text evidence="1">Belongs to the peptidase C1 family.</text>
</comment>
<evidence type="ECO:0000313" key="5">
    <source>
        <dbReference type="Proteomes" id="UP000006671"/>
    </source>
</evidence>
<dbReference type="InterPro" id="IPR000668">
    <property type="entry name" value="Peptidase_C1A_C"/>
</dbReference>
<keyword evidence="5" id="KW-1185">Reference proteome</keyword>
<proteinExistence type="inferred from homology"/>
<gene>
    <name evidence="4" type="ORF">NAEGRDRAFT_73314</name>
</gene>
<dbReference type="EMBL" id="GG738904">
    <property type="protein sequence ID" value="EFC38799.1"/>
    <property type="molecule type" value="Genomic_DNA"/>
</dbReference>
<dbReference type="OrthoDB" id="640249at2759"/>
<dbReference type="InterPro" id="IPR000169">
    <property type="entry name" value="Pept_cys_AS"/>
</dbReference>
<organism evidence="5">
    <name type="scientific">Naegleria gruberi</name>
    <name type="common">Amoeba</name>
    <dbReference type="NCBI Taxonomy" id="5762"/>
    <lineage>
        <taxon>Eukaryota</taxon>
        <taxon>Discoba</taxon>
        <taxon>Heterolobosea</taxon>
        <taxon>Tetramitia</taxon>
        <taxon>Eutetramitia</taxon>
        <taxon>Vahlkampfiidae</taxon>
        <taxon>Naegleria</taxon>
    </lineage>
</organism>
<dbReference type="SMART" id="SM00645">
    <property type="entry name" value="Pept_C1"/>
    <property type="match status" value="1"/>
</dbReference>
<evidence type="ECO:0000313" key="4">
    <source>
        <dbReference type="EMBL" id="EFC38799.1"/>
    </source>
</evidence>
<dbReference type="RefSeq" id="XP_002671543.1">
    <property type="nucleotide sequence ID" value="XM_002671497.1"/>
</dbReference>
<accession>D2VWA6</accession>
<dbReference type="InterPro" id="IPR038765">
    <property type="entry name" value="Papain-like_cys_pep_sf"/>
</dbReference>
<dbReference type="PANTHER" id="PTHR12411">
    <property type="entry name" value="CYSTEINE PROTEASE FAMILY C1-RELATED"/>
    <property type="match status" value="1"/>
</dbReference>
<feature type="chain" id="PRO_5018752279" evidence="2">
    <location>
        <begin position="22"/>
        <end position="268"/>
    </location>
</feature>
<feature type="signal peptide" evidence="2">
    <location>
        <begin position="1"/>
        <end position="21"/>
    </location>
</feature>
<keyword evidence="2" id="KW-0732">Signal</keyword>
<dbReference type="Gene3D" id="3.90.70.10">
    <property type="entry name" value="Cysteine proteinases"/>
    <property type="match status" value="1"/>
</dbReference>
<dbReference type="Proteomes" id="UP000006671">
    <property type="component" value="Unassembled WGS sequence"/>
</dbReference>
<protein>
    <submittedName>
        <fullName evidence="4">Predicted protein</fullName>
    </submittedName>
</protein>
<dbReference type="KEGG" id="ngr:NAEGRDRAFT_73314"/>
<sequence>MQQSIRFVLCFLLIATTFVCGQFSALDKPVHELSLIQKINSDSSIRWKATTYKKFEGMTLREARKYLGTVIISPINNLPKKKMPKNLKAASHFDAREKWEDCIHEIRNQEECGSCWAFSASEAFSDRLCIATNGSVNIVLSPQYMVSCDATDYGCDGGYLNNAWNFLANTGIPSDECVPYQSGSGHVPSCSKLNKKCQDGSDIKLYKVSKKSIANLDSIEDIQKDIQENGSIQSGFSVYKDFFSYKSGVYHHVTGSLAGGHAIKVIGK</sequence>
<dbReference type="PROSITE" id="PS00139">
    <property type="entry name" value="THIOL_PROTEASE_CYS"/>
    <property type="match status" value="1"/>
</dbReference>
<dbReference type="VEuPathDB" id="AmoebaDB:NAEGRDRAFT_73314"/>
<dbReference type="eggNOG" id="KOG1543">
    <property type="taxonomic scope" value="Eukaryota"/>
</dbReference>
<feature type="domain" description="Peptidase C1A papain C-terminal" evidence="3">
    <location>
        <begin position="89"/>
        <end position="268"/>
    </location>
</feature>
<dbReference type="GO" id="GO:0008234">
    <property type="term" value="F:cysteine-type peptidase activity"/>
    <property type="evidence" value="ECO:0007669"/>
    <property type="project" value="InterPro"/>
</dbReference>
<name>D2VWA6_NAEGR</name>
<evidence type="ECO:0000256" key="1">
    <source>
        <dbReference type="ARBA" id="ARBA00008455"/>
    </source>
</evidence>
<dbReference type="Pfam" id="PF00112">
    <property type="entry name" value="Peptidase_C1"/>
    <property type="match status" value="1"/>
</dbReference>
<dbReference type="STRING" id="5762.D2VWA6"/>
<dbReference type="AlphaFoldDB" id="D2VWA6"/>
<dbReference type="InParanoid" id="D2VWA6"/>
<dbReference type="GO" id="GO:0006508">
    <property type="term" value="P:proteolysis"/>
    <property type="evidence" value="ECO:0007669"/>
    <property type="project" value="InterPro"/>
</dbReference>
<dbReference type="GeneID" id="8858642"/>
<reference evidence="4 5" key="1">
    <citation type="journal article" date="2010" name="Cell">
        <title>The genome of Naegleria gruberi illuminates early eukaryotic versatility.</title>
        <authorList>
            <person name="Fritz-Laylin L.K."/>
            <person name="Prochnik S.E."/>
            <person name="Ginger M.L."/>
            <person name="Dacks J.B."/>
            <person name="Carpenter M.L."/>
            <person name="Field M.C."/>
            <person name="Kuo A."/>
            <person name="Paredez A."/>
            <person name="Chapman J."/>
            <person name="Pham J."/>
            <person name="Shu S."/>
            <person name="Neupane R."/>
            <person name="Cipriano M."/>
            <person name="Mancuso J."/>
            <person name="Tu H."/>
            <person name="Salamov A."/>
            <person name="Lindquist E."/>
            <person name="Shapiro H."/>
            <person name="Lucas S."/>
            <person name="Grigoriev I.V."/>
            <person name="Cande W.Z."/>
            <person name="Fulton C."/>
            <person name="Rokhsar D.S."/>
            <person name="Dawson S.C."/>
        </authorList>
    </citation>
    <scope>NUCLEOTIDE SEQUENCE [LARGE SCALE GENOMIC DNA]</scope>
    <source>
        <strain evidence="4 5">NEG-M</strain>
    </source>
</reference>
<evidence type="ECO:0000259" key="3">
    <source>
        <dbReference type="SMART" id="SM00645"/>
    </source>
</evidence>